<evidence type="ECO:0000313" key="3">
    <source>
        <dbReference type="Proteomes" id="UP000198420"/>
    </source>
</evidence>
<sequence length="159" mass="17410">MNGLTGVIGSRPQQRPEFETGPVPYTIGKQTSEANEPTEAMVEHSVQGIFADLPPEVRGIVTRVAMELIRNAQWYGQAPAGVFLPDGPAVTLFLGWATDEREMVKYPLVMVGDRNPEMPTVQESTRTGLKRVISQTHRCGAVRTGGGKRAWAIVDPQPR</sequence>
<dbReference type="EMBL" id="FZNP01000003">
    <property type="protein sequence ID" value="SNR51334.1"/>
    <property type="molecule type" value="Genomic_DNA"/>
</dbReference>
<dbReference type="AlphaFoldDB" id="A0A238WYP3"/>
<accession>A0A238WYP3</accession>
<organism evidence="2 3">
    <name type="scientific">Actinomadura mexicana</name>
    <dbReference type="NCBI Taxonomy" id="134959"/>
    <lineage>
        <taxon>Bacteria</taxon>
        <taxon>Bacillati</taxon>
        <taxon>Actinomycetota</taxon>
        <taxon>Actinomycetes</taxon>
        <taxon>Streptosporangiales</taxon>
        <taxon>Thermomonosporaceae</taxon>
        <taxon>Actinomadura</taxon>
    </lineage>
</organism>
<evidence type="ECO:0000256" key="1">
    <source>
        <dbReference type="SAM" id="MobiDB-lite"/>
    </source>
</evidence>
<keyword evidence="3" id="KW-1185">Reference proteome</keyword>
<dbReference type="RefSeq" id="WP_089311482.1">
    <property type="nucleotide sequence ID" value="NZ_FZNP01000003.1"/>
</dbReference>
<proteinExistence type="predicted"/>
<dbReference type="OrthoDB" id="9865751at2"/>
<reference evidence="3" key="1">
    <citation type="submission" date="2017-06" db="EMBL/GenBank/DDBJ databases">
        <authorList>
            <person name="Varghese N."/>
            <person name="Submissions S."/>
        </authorList>
    </citation>
    <scope>NUCLEOTIDE SEQUENCE [LARGE SCALE GENOMIC DNA]</scope>
    <source>
        <strain evidence="3">DSM 44485</strain>
    </source>
</reference>
<evidence type="ECO:0000313" key="2">
    <source>
        <dbReference type="EMBL" id="SNR51334.1"/>
    </source>
</evidence>
<evidence type="ECO:0008006" key="4">
    <source>
        <dbReference type="Google" id="ProtNLM"/>
    </source>
</evidence>
<protein>
    <recommendedName>
        <fullName evidence="4">Anti-sigma regulatory factor (Ser/Thr protein kinase)</fullName>
    </recommendedName>
</protein>
<name>A0A238WYP3_9ACTN</name>
<gene>
    <name evidence="2" type="ORF">SAMN06265355_103444</name>
</gene>
<dbReference type="Proteomes" id="UP000198420">
    <property type="component" value="Unassembled WGS sequence"/>
</dbReference>
<feature type="region of interest" description="Disordered" evidence="1">
    <location>
        <begin position="1"/>
        <end position="35"/>
    </location>
</feature>